<feature type="transmembrane region" description="Helical" evidence="2">
    <location>
        <begin position="665"/>
        <end position="691"/>
    </location>
</feature>
<accession>A0AAV9NM32</accession>
<reference evidence="3 4" key="1">
    <citation type="submission" date="2023-08" db="EMBL/GenBank/DDBJ databases">
        <title>Black Yeasts Isolated from many extreme environments.</title>
        <authorList>
            <person name="Coleine C."/>
            <person name="Stajich J.E."/>
            <person name="Selbmann L."/>
        </authorList>
    </citation>
    <scope>NUCLEOTIDE SEQUENCE [LARGE SCALE GENOMIC DNA]</scope>
    <source>
        <strain evidence="3 4">CCFEE 5792</strain>
    </source>
</reference>
<evidence type="ECO:0000256" key="1">
    <source>
        <dbReference type="SAM" id="MobiDB-lite"/>
    </source>
</evidence>
<dbReference type="RefSeq" id="XP_064710350.1">
    <property type="nucleotide sequence ID" value="XM_064851347.1"/>
</dbReference>
<evidence type="ECO:0000313" key="4">
    <source>
        <dbReference type="Proteomes" id="UP001358417"/>
    </source>
</evidence>
<keyword evidence="2" id="KW-0472">Membrane</keyword>
<sequence length="702" mass="75634">MDDQPPLPQFPIHLQDVRRDSTPSPEDIGRAVTTTSPIDGKTPSQPTIQSQSQSQSAGAATYTPSNYQPSTFSPPPSSSLGTGSATTLVQSQNQSHRGSSNGKSPMKDPSPIVPIRSMFPTYDPSVPLKQQNYVPPRPIPAYLTGNLSFGPGVAREEYRSSLSTPFAAAPGLRSGPPSMLNFPTDGTSVNGTPMISTHRELEKLWQASHGTEPDHRIRAFDLEMARIDEATFVFGAHPSLPFYTLQTYDTNEIAVSKTCPRKTTSSRDIVLCPIEPAARRLPPNDGLVAFIFPKLAAMLAINQSAALAKEHNLAPTDRDDIEAQAVRRAARQEACNLRFNSRTGFYELEHPAIGRGSIAGDFAVKSPIPSSPMTIRSMTGKPVLHIAISTDGPLPCISVTDPNASSRTGGIMSPPTSAGAGLRRLSTIPQTDNSPEHTPLASLDLTTEILHLDANAILELMPSLFSIDCIVSAILAVAIGDSTTNQTLGAMEVWKPRPAPPSRLGNSGPSSVHHGVGPRSGATRPGSVRSYSGSVFYATIAERQDAEEEAKLMRQNHERDVRGGGQLGSSQDGKGKGRTWFGRFRQPLDSPDGDLEEARSPEDFEKTTMTADTTTSSKKSKKASKKKAKATKKVVVSEFDLEKLGHYQSGDRKGQELPAVTRSALGGLVMALRLFVWLLTKFVHFIAWLLVTVSRAVTSEKF</sequence>
<proteinExistence type="predicted"/>
<evidence type="ECO:0000256" key="2">
    <source>
        <dbReference type="SAM" id="Phobius"/>
    </source>
</evidence>
<dbReference type="AlphaFoldDB" id="A0AAV9NM32"/>
<feature type="region of interest" description="Disordered" evidence="1">
    <location>
        <begin position="1"/>
        <end position="112"/>
    </location>
</feature>
<evidence type="ECO:0000313" key="3">
    <source>
        <dbReference type="EMBL" id="KAK5061253.1"/>
    </source>
</evidence>
<organism evidence="3 4">
    <name type="scientific">Exophiala bonariae</name>
    <dbReference type="NCBI Taxonomy" id="1690606"/>
    <lineage>
        <taxon>Eukaryota</taxon>
        <taxon>Fungi</taxon>
        <taxon>Dikarya</taxon>
        <taxon>Ascomycota</taxon>
        <taxon>Pezizomycotina</taxon>
        <taxon>Eurotiomycetes</taxon>
        <taxon>Chaetothyriomycetidae</taxon>
        <taxon>Chaetothyriales</taxon>
        <taxon>Herpotrichiellaceae</taxon>
        <taxon>Exophiala</taxon>
    </lineage>
</organism>
<feature type="compositionally biased region" description="Polar residues" evidence="1">
    <location>
        <begin position="89"/>
        <end position="103"/>
    </location>
</feature>
<feature type="compositionally biased region" description="Basic residues" evidence="1">
    <location>
        <begin position="618"/>
        <end position="627"/>
    </location>
</feature>
<feature type="compositionally biased region" description="Low complexity" evidence="1">
    <location>
        <begin position="78"/>
        <end position="88"/>
    </location>
</feature>
<comment type="caution">
    <text evidence="3">The sequence shown here is derived from an EMBL/GenBank/DDBJ whole genome shotgun (WGS) entry which is preliminary data.</text>
</comment>
<protein>
    <submittedName>
        <fullName evidence="3">Uncharacterized protein</fullName>
    </submittedName>
</protein>
<feature type="compositionally biased region" description="Low complexity" evidence="1">
    <location>
        <begin position="607"/>
        <end position="617"/>
    </location>
</feature>
<gene>
    <name evidence="3" type="ORF">LTR84_007795</name>
</gene>
<feature type="compositionally biased region" description="Basic and acidic residues" evidence="1">
    <location>
        <begin position="596"/>
        <end position="606"/>
    </location>
</feature>
<dbReference type="Proteomes" id="UP001358417">
    <property type="component" value="Unassembled WGS sequence"/>
</dbReference>
<name>A0AAV9NM32_9EURO</name>
<feature type="compositionally biased region" description="Basic and acidic residues" evidence="1">
    <location>
        <begin position="549"/>
        <end position="562"/>
    </location>
</feature>
<keyword evidence="2" id="KW-1133">Transmembrane helix</keyword>
<keyword evidence="4" id="KW-1185">Reference proteome</keyword>
<dbReference type="EMBL" id="JAVRRD010000003">
    <property type="protein sequence ID" value="KAK5061253.1"/>
    <property type="molecule type" value="Genomic_DNA"/>
</dbReference>
<feature type="compositionally biased region" description="Low complexity" evidence="1">
    <location>
        <begin position="42"/>
        <end position="56"/>
    </location>
</feature>
<dbReference type="GeneID" id="89975960"/>
<feature type="region of interest" description="Disordered" evidence="1">
    <location>
        <begin position="547"/>
        <end position="627"/>
    </location>
</feature>
<feature type="region of interest" description="Disordered" evidence="1">
    <location>
        <begin position="494"/>
        <end position="528"/>
    </location>
</feature>
<keyword evidence="2" id="KW-0812">Transmembrane</keyword>